<dbReference type="AlphaFoldDB" id="A0A2V2AB75"/>
<keyword evidence="2 3" id="KW-0808">Transferase</keyword>
<dbReference type="PANTHER" id="PTHR43542">
    <property type="entry name" value="METHYLTRANSFERASE"/>
    <property type="match status" value="1"/>
</dbReference>
<evidence type="ECO:0000313" key="4">
    <source>
        <dbReference type="Proteomes" id="UP000245655"/>
    </source>
</evidence>
<dbReference type="PANTHER" id="PTHR43542:SF1">
    <property type="entry name" value="METHYLTRANSFERASE"/>
    <property type="match status" value="1"/>
</dbReference>
<sequence>MKKSTSSREHRNNHKSKNIAAGDVRIIGGQFKRRVVRFIDAEGLRPTPDRLRETLFSWLLPDIHGAYVLDSCAGSGVLGFEALSRGAAHTTFIEINPAQSNMLRQSAEQLHLSADTHQIIQGTAERVLMQEQIVPRPFNIVFIDPPYAQDLWQPILIALITQSLIDSETLIYLEADKDLESQLKQLEETLNKNPDIQSSAIQQIIRFECVKQTKVGQVVAGLYRLSSS</sequence>
<dbReference type="GO" id="GO:0052913">
    <property type="term" value="F:16S rRNA (guanine(966)-N(2))-methyltransferase activity"/>
    <property type="evidence" value="ECO:0007669"/>
    <property type="project" value="UniProtKB-EC"/>
</dbReference>
<protein>
    <submittedName>
        <fullName evidence="3">16S rRNA (Guanine966-N2)-methyltransferase</fullName>
    </submittedName>
</protein>
<gene>
    <name evidence="3" type="ORF">C8D84_101125</name>
</gene>
<dbReference type="Proteomes" id="UP000245655">
    <property type="component" value="Unassembled WGS sequence"/>
</dbReference>
<proteinExistence type="predicted"/>
<dbReference type="EMBL" id="QGGM01000001">
    <property type="protein sequence ID" value="PWK15179.1"/>
    <property type="molecule type" value="Genomic_DNA"/>
</dbReference>
<dbReference type="GeneID" id="60253900"/>
<dbReference type="InterPro" id="IPR004398">
    <property type="entry name" value="RNA_MeTrfase_RsmD"/>
</dbReference>
<dbReference type="InterPro" id="IPR029063">
    <property type="entry name" value="SAM-dependent_MTases_sf"/>
</dbReference>
<evidence type="ECO:0000256" key="2">
    <source>
        <dbReference type="ARBA" id="ARBA00022679"/>
    </source>
</evidence>
<accession>A0A2V2AB75</accession>
<dbReference type="Pfam" id="PF03602">
    <property type="entry name" value="Cons_hypoth95"/>
    <property type="match status" value="1"/>
</dbReference>
<keyword evidence="1 3" id="KW-0489">Methyltransferase</keyword>
<dbReference type="SUPFAM" id="SSF53335">
    <property type="entry name" value="S-adenosyl-L-methionine-dependent methyltransferases"/>
    <property type="match status" value="1"/>
</dbReference>
<name>A0A2V2AB75_PSYIM</name>
<dbReference type="CDD" id="cd02440">
    <property type="entry name" value="AdoMet_MTases"/>
    <property type="match status" value="1"/>
</dbReference>
<dbReference type="Gene3D" id="3.40.50.150">
    <property type="entry name" value="Vaccinia Virus protein VP39"/>
    <property type="match status" value="1"/>
</dbReference>
<keyword evidence="4" id="KW-1185">Reference proteome</keyword>
<organism evidence="3 4">
    <name type="scientific">Psychrobacter immobilis</name>
    <dbReference type="NCBI Taxonomy" id="498"/>
    <lineage>
        <taxon>Bacteria</taxon>
        <taxon>Pseudomonadati</taxon>
        <taxon>Pseudomonadota</taxon>
        <taxon>Gammaproteobacteria</taxon>
        <taxon>Moraxellales</taxon>
        <taxon>Moraxellaceae</taxon>
        <taxon>Psychrobacter</taxon>
    </lineage>
</organism>
<evidence type="ECO:0000256" key="1">
    <source>
        <dbReference type="ARBA" id="ARBA00022603"/>
    </source>
</evidence>
<dbReference type="RefSeq" id="WP_109589269.1">
    <property type="nucleotide sequence ID" value="NZ_CAJGZY010000001.1"/>
</dbReference>
<dbReference type="NCBIfam" id="TIGR00095">
    <property type="entry name" value="16S rRNA (guanine(966)-N(2))-methyltransferase RsmD"/>
    <property type="match status" value="1"/>
</dbReference>
<reference evidence="3 4" key="1">
    <citation type="submission" date="2018-05" db="EMBL/GenBank/DDBJ databases">
        <title>Genomic Encyclopedia of Type Strains, Phase IV (KMG-IV): sequencing the most valuable type-strain genomes for metagenomic binning, comparative biology and taxonomic classification.</title>
        <authorList>
            <person name="Goeker M."/>
        </authorList>
    </citation>
    <scope>NUCLEOTIDE SEQUENCE [LARGE SCALE GENOMIC DNA]</scope>
    <source>
        <strain evidence="3 4">DSM 7229</strain>
    </source>
</reference>
<evidence type="ECO:0000313" key="3">
    <source>
        <dbReference type="EMBL" id="PWK15179.1"/>
    </source>
</evidence>
<comment type="caution">
    <text evidence="3">The sequence shown here is derived from an EMBL/GenBank/DDBJ whole genome shotgun (WGS) entry which is preliminary data.</text>
</comment>